<organism evidence="1 2">
    <name type="scientific">Fimbriiglobus ruber</name>
    <dbReference type="NCBI Taxonomy" id="1908690"/>
    <lineage>
        <taxon>Bacteria</taxon>
        <taxon>Pseudomonadati</taxon>
        <taxon>Planctomycetota</taxon>
        <taxon>Planctomycetia</taxon>
        <taxon>Gemmatales</taxon>
        <taxon>Gemmataceae</taxon>
        <taxon>Fimbriiglobus</taxon>
    </lineage>
</organism>
<dbReference type="Proteomes" id="UP000214646">
    <property type="component" value="Unassembled WGS sequence"/>
</dbReference>
<sequence>MNPTRRRMLKIGATGLIGGLSLPRLLQLQAGAPTPAPAAAQACIFLFLEGGPSHIDMFDMKPDAPQEIRGPYKPVATSVPGTRICEHLPRIAKLAHKYTILRSHSHNDNGHNTGYHYVMTGYKADFPDGNSKAPNNHLFPSIGSIISRELGPKSPVPPYINVPDVMAGGGPGFYGSKYAPFVIDANPSQPDFEVRDLKPIEGIDAERRERRRKLLAAAEAPTAKGRQESMETYYRKAQELITSPAARKAFDIASEPAALREKYGYTSLGQCALLARRLVEGGCRFVGVDHSGWDHHFTIFPSLEKDMLPHVDRAFSALVEDLDQRGLLDTTLVVLMGEMGRTPRVNKDAGRDHWSMAQSVVFAGGGTKPGQVIGATDKQAGAPTTDPVGVPDLLRTIFHQMGVDTTKVYNTPQGRPVPIVDGGKLIKDLV</sequence>
<dbReference type="EMBL" id="NIDE01000001">
    <property type="protein sequence ID" value="OWK46770.1"/>
    <property type="molecule type" value="Genomic_DNA"/>
</dbReference>
<dbReference type="RefSeq" id="WP_238602413.1">
    <property type="nucleotide sequence ID" value="NZ_NIDE01000001.1"/>
</dbReference>
<accession>A0A225DZ17</accession>
<dbReference type="AlphaFoldDB" id="A0A225DZ17"/>
<proteinExistence type="predicted"/>
<evidence type="ECO:0008006" key="3">
    <source>
        <dbReference type="Google" id="ProtNLM"/>
    </source>
</evidence>
<dbReference type="InterPro" id="IPR017850">
    <property type="entry name" value="Alkaline_phosphatase_core_sf"/>
</dbReference>
<evidence type="ECO:0000313" key="1">
    <source>
        <dbReference type="EMBL" id="OWK46770.1"/>
    </source>
</evidence>
<evidence type="ECO:0000313" key="2">
    <source>
        <dbReference type="Proteomes" id="UP000214646"/>
    </source>
</evidence>
<dbReference type="PANTHER" id="PTHR43737">
    <property type="entry name" value="BLL7424 PROTEIN"/>
    <property type="match status" value="1"/>
</dbReference>
<gene>
    <name evidence="1" type="ORF">FRUB_00469</name>
</gene>
<dbReference type="InterPro" id="IPR010869">
    <property type="entry name" value="DUF1501"/>
</dbReference>
<dbReference type="SUPFAM" id="SSF53649">
    <property type="entry name" value="Alkaline phosphatase-like"/>
    <property type="match status" value="1"/>
</dbReference>
<dbReference type="InterPro" id="IPR006311">
    <property type="entry name" value="TAT_signal"/>
</dbReference>
<comment type="caution">
    <text evidence="1">The sequence shown here is derived from an EMBL/GenBank/DDBJ whole genome shotgun (WGS) entry which is preliminary data.</text>
</comment>
<dbReference type="Pfam" id="PF07394">
    <property type="entry name" value="DUF1501"/>
    <property type="match status" value="1"/>
</dbReference>
<name>A0A225DZ17_9BACT</name>
<dbReference type="PROSITE" id="PS51318">
    <property type="entry name" value="TAT"/>
    <property type="match status" value="1"/>
</dbReference>
<dbReference type="PANTHER" id="PTHR43737:SF1">
    <property type="entry name" value="DUF1501 DOMAIN-CONTAINING PROTEIN"/>
    <property type="match status" value="1"/>
</dbReference>
<keyword evidence="2" id="KW-1185">Reference proteome</keyword>
<reference evidence="2" key="1">
    <citation type="submission" date="2017-06" db="EMBL/GenBank/DDBJ databases">
        <title>Genome analysis of Fimbriiglobus ruber SP5, the first member of the order Planctomycetales with confirmed chitinolytic capability.</title>
        <authorList>
            <person name="Ravin N.V."/>
            <person name="Rakitin A.L."/>
            <person name="Ivanova A.A."/>
            <person name="Beletsky A.V."/>
            <person name="Kulichevskaya I.S."/>
            <person name="Mardanov A.V."/>
            <person name="Dedysh S.N."/>
        </authorList>
    </citation>
    <scope>NUCLEOTIDE SEQUENCE [LARGE SCALE GENOMIC DNA]</scope>
    <source>
        <strain evidence="2">SP5</strain>
    </source>
</reference>
<protein>
    <recommendedName>
        <fullName evidence="3">DUF1501 domain-containing protein</fullName>
    </recommendedName>
</protein>
<dbReference type="Gene3D" id="3.40.720.10">
    <property type="entry name" value="Alkaline Phosphatase, subunit A"/>
    <property type="match status" value="1"/>
</dbReference>